<keyword evidence="1" id="KW-0723">Serine/threonine-protein kinase</keyword>
<accession>A0ABX1ADY0</accession>
<evidence type="ECO:0000256" key="1">
    <source>
        <dbReference type="ARBA" id="ARBA00022527"/>
    </source>
</evidence>
<dbReference type="Pfam" id="PF13581">
    <property type="entry name" value="HATPase_c_2"/>
    <property type="match status" value="1"/>
</dbReference>
<dbReference type="Gene3D" id="3.30.565.10">
    <property type="entry name" value="Histidine kinase-like ATPase, C-terminal domain"/>
    <property type="match status" value="1"/>
</dbReference>
<reference evidence="3 4" key="1">
    <citation type="submission" date="2020-03" db="EMBL/GenBank/DDBJ databases">
        <title>Draft genome of Streptomyces sp. ventii, isolated from the Axial Seamount in the Pacific Ocean, and resequencing of the two type strains Streptomyces lonarensis strain NCL 716 and Streptomyces bohaiensis strain 11A07.</title>
        <authorList>
            <person name="Loughran R.M."/>
            <person name="Pfannmuller K.M."/>
            <person name="Wasson B.J."/>
            <person name="Deadmond M.C."/>
            <person name="Paddock B.E."/>
            <person name="Koyack M.J."/>
            <person name="Gallegos D.A."/>
            <person name="Mitchell E.A."/>
            <person name="Ushijima B."/>
            <person name="Saw J.H."/>
            <person name="Mcphail K.L."/>
            <person name="Videau P."/>
        </authorList>
    </citation>
    <scope>NUCLEOTIDE SEQUENCE [LARGE SCALE GENOMIC DNA]</scope>
    <source>
        <strain evidence="4">5675061</strain>
    </source>
</reference>
<organism evidence="3 4">
    <name type="scientific">Streptomyces spiramenti</name>
    <dbReference type="NCBI Taxonomy" id="2720606"/>
    <lineage>
        <taxon>Bacteria</taxon>
        <taxon>Bacillati</taxon>
        <taxon>Actinomycetota</taxon>
        <taxon>Actinomycetes</taxon>
        <taxon>Kitasatosporales</taxon>
        <taxon>Streptomycetaceae</taxon>
        <taxon>Streptomyces</taxon>
    </lineage>
</organism>
<comment type="caution">
    <text evidence="3">The sequence shown here is derived from an EMBL/GenBank/DDBJ whole genome shotgun (WGS) entry which is preliminary data.</text>
</comment>
<keyword evidence="4" id="KW-1185">Reference proteome</keyword>
<feature type="domain" description="Histidine kinase/HSP90-like ATPase" evidence="2">
    <location>
        <begin position="8"/>
        <end position="124"/>
    </location>
</feature>
<keyword evidence="3" id="KW-0547">Nucleotide-binding</keyword>
<dbReference type="CDD" id="cd16936">
    <property type="entry name" value="HATPase_RsbW-like"/>
    <property type="match status" value="1"/>
</dbReference>
<dbReference type="InterPro" id="IPR050267">
    <property type="entry name" value="Anti-sigma-factor_SerPK"/>
</dbReference>
<dbReference type="InterPro" id="IPR036890">
    <property type="entry name" value="HATPase_C_sf"/>
</dbReference>
<dbReference type="SUPFAM" id="SSF55874">
    <property type="entry name" value="ATPase domain of HSP90 chaperone/DNA topoisomerase II/histidine kinase"/>
    <property type="match status" value="1"/>
</dbReference>
<proteinExistence type="predicted"/>
<evidence type="ECO:0000313" key="4">
    <source>
        <dbReference type="Proteomes" id="UP000746503"/>
    </source>
</evidence>
<evidence type="ECO:0000259" key="2">
    <source>
        <dbReference type="Pfam" id="PF13581"/>
    </source>
</evidence>
<dbReference type="RefSeq" id="WP_167931868.1">
    <property type="nucleotide sequence ID" value="NZ_JAAVJB010000013.1"/>
</dbReference>
<keyword evidence="1" id="KW-0418">Kinase</keyword>
<dbReference type="InterPro" id="IPR003594">
    <property type="entry name" value="HATPase_dom"/>
</dbReference>
<keyword evidence="3" id="KW-0067">ATP-binding</keyword>
<name>A0ABX1ADY0_9ACTN</name>
<evidence type="ECO:0000313" key="3">
    <source>
        <dbReference type="EMBL" id="NJP65339.1"/>
    </source>
</evidence>
<gene>
    <name evidence="3" type="ORF">HCJ92_03335</name>
</gene>
<keyword evidence="1" id="KW-0808">Transferase</keyword>
<protein>
    <submittedName>
        <fullName evidence="3">ATP-binding protein</fullName>
    </submittedName>
</protein>
<dbReference type="PANTHER" id="PTHR35526">
    <property type="entry name" value="ANTI-SIGMA-F FACTOR RSBW-RELATED"/>
    <property type="match status" value="1"/>
</dbReference>
<dbReference type="Proteomes" id="UP000746503">
    <property type="component" value="Unassembled WGS sequence"/>
</dbReference>
<dbReference type="EMBL" id="JAAVJB010000013">
    <property type="protein sequence ID" value="NJP65339.1"/>
    <property type="molecule type" value="Genomic_DNA"/>
</dbReference>
<dbReference type="GO" id="GO:0005524">
    <property type="term" value="F:ATP binding"/>
    <property type="evidence" value="ECO:0007669"/>
    <property type="project" value="UniProtKB-KW"/>
</dbReference>
<sequence length="129" mass="13440">MLTSCTGSVGTARSWVRDLLRSGWLGEQLDDVVLITSELVSNAVQHGSTGSAGETVTVTVEVQRGGLAPDSVTVSVHDRVDAAPEQRAAGLDDECGRGLALVEELAHDVGVSRHPGVPGKDVWARVLAT</sequence>
<dbReference type="PANTHER" id="PTHR35526:SF3">
    <property type="entry name" value="ANTI-SIGMA-F FACTOR RSBW"/>
    <property type="match status" value="1"/>
</dbReference>